<proteinExistence type="predicted"/>
<evidence type="ECO:0000313" key="1">
    <source>
        <dbReference type="EMBL" id="QHT11923.1"/>
    </source>
</evidence>
<dbReference type="EMBL" id="MN739539">
    <property type="protein sequence ID" value="QHT11923.1"/>
    <property type="molecule type" value="Genomic_DNA"/>
</dbReference>
<dbReference type="Gene3D" id="1.10.3210.10">
    <property type="entry name" value="Hypothetical protein af1432"/>
    <property type="match status" value="1"/>
</dbReference>
<name>A0A6C0D638_9ZZZZ</name>
<dbReference type="SUPFAM" id="SSF109604">
    <property type="entry name" value="HD-domain/PDEase-like"/>
    <property type="match status" value="1"/>
</dbReference>
<evidence type="ECO:0008006" key="2">
    <source>
        <dbReference type="Google" id="ProtNLM"/>
    </source>
</evidence>
<reference evidence="1" key="1">
    <citation type="journal article" date="2020" name="Nature">
        <title>Giant virus diversity and host interactions through global metagenomics.</title>
        <authorList>
            <person name="Schulz F."/>
            <person name="Roux S."/>
            <person name="Paez-Espino D."/>
            <person name="Jungbluth S."/>
            <person name="Walsh D.A."/>
            <person name="Denef V.J."/>
            <person name="McMahon K.D."/>
            <person name="Konstantinidis K.T."/>
            <person name="Eloe-Fadrosh E.A."/>
            <person name="Kyrpides N.C."/>
            <person name="Woyke T."/>
        </authorList>
    </citation>
    <scope>NUCLEOTIDE SEQUENCE</scope>
    <source>
        <strain evidence="1">GVMAG-M-3300023174-124</strain>
    </source>
</reference>
<organism evidence="1">
    <name type="scientific">viral metagenome</name>
    <dbReference type="NCBI Taxonomy" id="1070528"/>
    <lineage>
        <taxon>unclassified sequences</taxon>
        <taxon>metagenomes</taxon>
        <taxon>organismal metagenomes</taxon>
    </lineage>
</organism>
<dbReference type="PANTHER" id="PTHR33594:SF1">
    <property type="entry name" value="HD_PDEASE DOMAIN-CONTAINING PROTEIN"/>
    <property type="match status" value="1"/>
</dbReference>
<protein>
    <recommendedName>
        <fullName evidence="2">HD domain-containing protein</fullName>
    </recommendedName>
</protein>
<dbReference type="PANTHER" id="PTHR33594">
    <property type="entry name" value="SUPERFAMILY HYDROLASE, PUTATIVE (AFU_ORTHOLOGUE AFUA_1G03035)-RELATED"/>
    <property type="match status" value="1"/>
</dbReference>
<accession>A0A6C0D638</accession>
<sequence>MTQLLNALFQFVTLMTVKHKIDDSHGLKHSMDVLHFAKNIYDSEVLKNTCLREPEQERVIYISAVVHDMCDKKYMDESLGIAEIRDFLQGTRLVENHEIDAVENIISTMSYSTVKKRGFPDLGKYQHAYHIVREADLLSAYDFDRCMVYSMQKQHTNLHDAYLHARELFHTRVLKHDKDSLFFTDYSKECSKMLYKKAIRRMTVWKKIIGK</sequence>
<dbReference type="AlphaFoldDB" id="A0A6C0D638"/>